<comment type="similarity">
    <text evidence="2">Belongs to the MipA/OmpV family.</text>
</comment>
<dbReference type="STRING" id="376489.A5892_04675"/>
<accession>A0A172YC99</accession>
<dbReference type="InterPro" id="IPR010583">
    <property type="entry name" value="MipA"/>
</dbReference>
<dbReference type="GO" id="GO:0009252">
    <property type="term" value="P:peptidoglycan biosynthetic process"/>
    <property type="evidence" value="ECO:0007669"/>
    <property type="project" value="TreeGrafter"/>
</dbReference>
<name>A0A172YC99_9GAMM</name>
<evidence type="ECO:0000313" key="8">
    <source>
        <dbReference type="Proteomes" id="UP000077875"/>
    </source>
</evidence>
<evidence type="ECO:0000313" key="7">
    <source>
        <dbReference type="EMBL" id="ANF56848.1"/>
    </source>
</evidence>
<dbReference type="AlphaFoldDB" id="A0A172YC99"/>
<evidence type="ECO:0000256" key="5">
    <source>
        <dbReference type="ARBA" id="ARBA00023237"/>
    </source>
</evidence>
<comment type="subcellular location">
    <subcellularLocation>
        <location evidence="1">Cell outer membrane</location>
    </subcellularLocation>
</comment>
<dbReference type="EMBL" id="CP015243">
    <property type="protein sequence ID" value="ANF56848.1"/>
    <property type="molecule type" value="Genomic_DNA"/>
</dbReference>
<reference evidence="7 8" key="1">
    <citation type="submission" date="2016-04" db="EMBL/GenBank/DDBJ databases">
        <title>Complete Genome Sequence of Halotalea alkalilenta IHB B 13600.</title>
        <authorList>
            <person name="Swarnkar M.K."/>
            <person name="Sharma A."/>
            <person name="Kaushal K."/>
            <person name="Soni R."/>
            <person name="Rana S."/>
            <person name="Singh A.K."/>
            <person name="Gulati A."/>
        </authorList>
    </citation>
    <scope>NUCLEOTIDE SEQUENCE [LARGE SCALE GENOMIC DNA]</scope>
    <source>
        <strain evidence="7 8">IHB B 13600</strain>
    </source>
</reference>
<evidence type="ECO:0000256" key="2">
    <source>
        <dbReference type="ARBA" id="ARBA00005722"/>
    </source>
</evidence>
<dbReference type="GO" id="GO:0009279">
    <property type="term" value="C:cell outer membrane"/>
    <property type="evidence" value="ECO:0007669"/>
    <property type="project" value="UniProtKB-SubCell"/>
</dbReference>
<protein>
    <recommendedName>
        <fullName evidence="9">Structural protein MipA</fullName>
    </recommendedName>
</protein>
<evidence type="ECO:0008006" key="9">
    <source>
        <dbReference type="Google" id="ProtNLM"/>
    </source>
</evidence>
<dbReference type="PANTHER" id="PTHR38776">
    <property type="entry name" value="MLTA-INTERACTING PROTEIN-RELATED"/>
    <property type="match status" value="1"/>
</dbReference>
<keyword evidence="3 6" id="KW-0732">Signal</keyword>
<evidence type="ECO:0000256" key="4">
    <source>
        <dbReference type="ARBA" id="ARBA00023136"/>
    </source>
</evidence>
<organism evidence="7 8">
    <name type="scientific">Halotalea alkalilenta</name>
    <dbReference type="NCBI Taxonomy" id="376489"/>
    <lineage>
        <taxon>Bacteria</taxon>
        <taxon>Pseudomonadati</taxon>
        <taxon>Pseudomonadota</taxon>
        <taxon>Gammaproteobacteria</taxon>
        <taxon>Oceanospirillales</taxon>
        <taxon>Halomonadaceae</taxon>
        <taxon>Halotalea</taxon>
    </lineage>
</organism>
<keyword evidence="4" id="KW-0472">Membrane</keyword>
<dbReference type="KEGG" id="haa:A5892_04675"/>
<sequence length="254" mass="27526">MRYLTHTRSVLVIAALAAPGASFAQELSGSVGAGAIYLPKYLGADQNETRFYPALDLSYGDDFYLNTTQGLGWNAWRGRNWTLSPFVGYTLGRDNDDKLSGMDEVDGSFTAGLRYALQYDPNWSFYASAQAPFTGDVDGFELSTGAVWSNRLAERWVASLSPSVTYSSESWTDSMFSVSGSESARSGVRAYDADSGYLRFGINGSLSYFINHELSVTAFAGVTRLTGEAKDSSIVDDIGDATQAYGGGFVSYHF</sequence>
<dbReference type="Pfam" id="PF06629">
    <property type="entry name" value="MipA"/>
    <property type="match status" value="1"/>
</dbReference>
<keyword evidence="8" id="KW-1185">Reference proteome</keyword>
<evidence type="ECO:0000256" key="1">
    <source>
        <dbReference type="ARBA" id="ARBA00004442"/>
    </source>
</evidence>
<dbReference type="RefSeq" id="WP_064121813.1">
    <property type="nucleotide sequence ID" value="NZ_CP015243.1"/>
</dbReference>
<feature type="signal peptide" evidence="6">
    <location>
        <begin position="1"/>
        <end position="24"/>
    </location>
</feature>
<keyword evidence="5" id="KW-0998">Cell outer membrane</keyword>
<evidence type="ECO:0000256" key="3">
    <source>
        <dbReference type="ARBA" id="ARBA00022729"/>
    </source>
</evidence>
<evidence type="ECO:0000256" key="6">
    <source>
        <dbReference type="SAM" id="SignalP"/>
    </source>
</evidence>
<dbReference type="Proteomes" id="UP000077875">
    <property type="component" value="Chromosome"/>
</dbReference>
<gene>
    <name evidence="7" type="ORF">A5892_04675</name>
</gene>
<feature type="chain" id="PRO_5008004590" description="Structural protein MipA" evidence="6">
    <location>
        <begin position="25"/>
        <end position="254"/>
    </location>
</feature>
<proteinExistence type="inferred from homology"/>
<dbReference type="PANTHER" id="PTHR38776:SF1">
    <property type="entry name" value="MLTA-INTERACTING PROTEIN-RELATED"/>
    <property type="match status" value="1"/>
</dbReference>